<protein>
    <recommendedName>
        <fullName evidence="4">Cys-tRNA(Pro)/Cys-tRNA(Cys) deacylase</fullName>
        <ecNumber evidence="4">4.2.-.-</ecNumber>
    </recommendedName>
</protein>
<dbReference type="InterPro" id="IPR036754">
    <property type="entry name" value="YbaK/aa-tRNA-synt-asso_dom_sf"/>
</dbReference>
<dbReference type="PIRSF" id="PIRSF006181">
    <property type="entry name" value="EbsC_YbaK"/>
    <property type="match status" value="1"/>
</dbReference>
<organism evidence="6 7">
    <name type="scientific">Aestuariirhabdus litorea</name>
    <dbReference type="NCBI Taxonomy" id="2528527"/>
    <lineage>
        <taxon>Bacteria</taxon>
        <taxon>Pseudomonadati</taxon>
        <taxon>Pseudomonadota</taxon>
        <taxon>Gammaproteobacteria</taxon>
        <taxon>Oceanospirillales</taxon>
        <taxon>Aestuariirhabdaceae</taxon>
        <taxon>Aestuariirhabdus</taxon>
    </lineage>
</organism>
<dbReference type="PANTHER" id="PTHR30411:SF0">
    <property type="entry name" value="CYS-TRNA(PRO)_CYS-TRNA(CYS) DEACYLASE YBAK"/>
    <property type="match status" value="1"/>
</dbReference>
<reference evidence="6 7" key="2">
    <citation type="submission" date="2018-12" db="EMBL/GenBank/DDBJ databases">
        <title>Simiduia agarivorans gen. nov., sp. nov., a marine, agarolytic bacterium isolated from shallow coastal water from Keelung, Taiwan.</title>
        <authorList>
            <person name="Shieh W.Y."/>
        </authorList>
    </citation>
    <scope>NUCLEOTIDE SEQUENCE [LARGE SCALE GENOMIC DNA]</scope>
    <source>
        <strain evidence="6 7">GTF-13</strain>
    </source>
</reference>
<evidence type="ECO:0000256" key="1">
    <source>
        <dbReference type="ARBA" id="ARBA00009798"/>
    </source>
</evidence>
<proteinExistence type="inferred from homology"/>
<evidence type="ECO:0000313" key="7">
    <source>
        <dbReference type="Proteomes" id="UP000280792"/>
    </source>
</evidence>
<keyword evidence="2 4" id="KW-0648">Protein biosynthesis</keyword>
<name>A0A3P3VNE3_9GAMM</name>
<dbReference type="InterPro" id="IPR007214">
    <property type="entry name" value="YbaK/aa-tRNA-synth-assoc-dom"/>
</dbReference>
<evidence type="ECO:0000313" key="6">
    <source>
        <dbReference type="EMBL" id="RRJ83438.1"/>
    </source>
</evidence>
<evidence type="ECO:0000256" key="2">
    <source>
        <dbReference type="ARBA" id="ARBA00022917"/>
    </source>
</evidence>
<keyword evidence="7" id="KW-1185">Reference proteome</keyword>
<evidence type="ECO:0000259" key="5">
    <source>
        <dbReference type="Pfam" id="PF04073"/>
    </source>
</evidence>
<evidence type="ECO:0000256" key="4">
    <source>
        <dbReference type="PIRNR" id="PIRNR006181"/>
    </source>
</evidence>
<dbReference type="NCBIfam" id="TIGR00011">
    <property type="entry name" value="YbaK_EbsC"/>
    <property type="match status" value="1"/>
</dbReference>
<comment type="similarity">
    <text evidence="1 4">Belongs to the prolyl-tRNA editing family. YbaK/EbsC subfamily.</text>
</comment>
<reference evidence="6 7" key="1">
    <citation type="submission" date="2018-08" db="EMBL/GenBank/DDBJ databases">
        <authorList>
            <person name="Khan S.A."/>
        </authorList>
    </citation>
    <scope>NUCLEOTIDE SEQUENCE [LARGE SCALE GENOMIC DNA]</scope>
    <source>
        <strain evidence="6 7">GTF-13</strain>
    </source>
</reference>
<dbReference type="EMBL" id="QWEZ01000002">
    <property type="protein sequence ID" value="RRJ83438.1"/>
    <property type="molecule type" value="Genomic_DNA"/>
</dbReference>
<feature type="domain" description="YbaK/aminoacyl-tRNA synthetase-associated" evidence="5">
    <location>
        <begin position="31"/>
        <end position="144"/>
    </location>
</feature>
<dbReference type="SUPFAM" id="SSF55826">
    <property type="entry name" value="YbaK/ProRS associated domain"/>
    <property type="match status" value="1"/>
</dbReference>
<dbReference type="Gene3D" id="3.90.960.10">
    <property type="entry name" value="YbaK/aminoacyl-tRNA synthetase-associated domain"/>
    <property type="match status" value="1"/>
</dbReference>
<dbReference type="GO" id="GO:0016829">
    <property type="term" value="F:lyase activity"/>
    <property type="evidence" value="ECO:0007669"/>
    <property type="project" value="UniProtKB-KW"/>
</dbReference>
<accession>A0A3P3VNE3</accession>
<dbReference type="InterPro" id="IPR004369">
    <property type="entry name" value="Prolyl-tRNA_editing_YbaK/EbsC"/>
</dbReference>
<dbReference type="GO" id="GO:0006412">
    <property type="term" value="P:translation"/>
    <property type="evidence" value="ECO:0007669"/>
    <property type="project" value="UniProtKB-KW"/>
</dbReference>
<dbReference type="RefSeq" id="WP_125018143.1">
    <property type="nucleotide sequence ID" value="NZ_QWEZ01000002.1"/>
</dbReference>
<dbReference type="Proteomes" id="UP000280792">
    <property type="component" value="Unassembled WGS sequence"/>
</dbReference>
<dbReference type="GO" id="GO:0002161">
    <property type="term" value="F:aminoacyl-tRNA deacylase activity"/>
    <property type="evidence" value="ECO:0007669"/>
    <property type="project" value="InterPro"/>
</dbReference>
<dbReference type="AlphaFoldDB" id="A0A3P3VNE3"/>
<sequence length="155" mass="16387">MTPAVKAAQRAGIPFTLHTYAHDPANTHFGEEAAQALGLSPDQVFKTLIADLGGELVVAVIPVACQLNLKALAKALGAKRALMAEVARAERSSGYVAGGISPLGQRKALRTCIDRRAFDLERIHVSAGRRGLEIELAASDLQRLTRAITAPIGEP</sequence>
<dbReference type="CDD" id="cd00002">
    <property type="entry name" value="YbaK_deacylase"/>
    <property type="match status" value="1"/>
</dbReference>
<dbReference type="PANTHER" id="PTHR30411">
    <property type="entry name" value="CYTOPLASMIC PROTEIN"/>
    <property type="match status" value="1"/>
</dbReference>
<gene>
    <name evidence="6" type="primary">ybaK</name>
    <name evidence="6" type="ORF">D0544_16620</name>
</gene>
<evidence type="ECO:0000256" key="3">
    <source>
        <dbReference type="ARBA" id="ARBA00023239"/>
    </source>
</evidence>
<comment type="caution">
    <text evidence="6">The sequence shown here is derived from an EMBL/GenBank/DDBJ whole genome shotgun (WGS) entry which is preliminary data.</text>
</comment>
<dbReference type="EC" id="4.2.-.-" evidence="4"/>
<dbReference type="Pfam" id="PF04073">
    <property type="entry name" value="tRNA_edit"/>
    <property type="match status" value="1"/>
</dbReference>
<keyword evidence="3 4" id="KW-0456">Lyase</keyword>